<feature type="active site" description="Charge relay system" evidence="3">
    <location>
        <position position="207"/>
    </location>
</feature>
<accession>A0A1E3NU35</accession>
<proteinExistence type="inferred from homology"/>
<dbReference type="InterPro" id="IPR023631">
    <property type="entry name" value="Amidase_dom"/>
</dbReference>
<dbReference type="InterPro" id="IPR036928">
    <property type="entry name" value="AS_sf"/>
</dbReference>
<dbReference type="Pfam" id="PF01425">
    <property type="entry name" value="Amidase"/>
    <property type="match status" value="1"/>
</dbReference>
<feature type="domain" description="Amidase" evidence="5">
    <location>
        <begin position="73"/>
        <end position="536"/>
    </location>
</feature>
<gene>
    <name evidence="6" type="ORF">WICANDRAFT_37061</name>
</gene>
<evidence type="ECO:0000256" key="1">
    <source>
        <dbReference type="ARBA" id="ARBA00009199"/>
    </source>
</evidence>
<dbReference type="STRING" id="683960.A0A1E3NU35"/>
<feature type="binding site" evidence="4">
    <location>
        <position position="207"/>
    </location>
    <ligand>
        <name>substrate</name>
    </ligand>
</feature>
<sequence length="549" mass="61677">MEPWKQTARNKKNFVLSKIPEGWILQEIKTPDEEPNVCDYLDKLLDEREVYITNLTLKQLLSEQLSGKLSALEIAKAFTHRAALTHQITNCCTEVFFEQAYEQAEKLDNYLSKTGKLIGPFHGIPISLKDQLNIKGVATSIGYVHRLGNIIENDDDEAVLVKQLRGQGALFYMKTVVPMGMMLCDTFSGAYGPTQNALNRHYSPGGSSGGEGVVVKAKACILGIGTDIAGSLRTPAIYNGIWSIRPTINRFSYLNVQNSFANQDIIASTIGPMANSLEDLEYFGEHLLGVDYQWIHDPKVPPIPWKTSIELPSKLSFGFMKWNKITMPHPPIIRMMETVKKSLISQGHEVIEWEPPISHQELLDFSVKVFGVDGYQEIVKEAELSGEPIIPELLYLCGGEFPPPINSIESYWELAGQRYKYHQQYIKYWLSTKDKTSTGRPIDALLTPAWNCCAVPRGRMAKLNADYTVQFNVLDLPAIPMPLGKADSKLDKKDPNYKPVNKCDQEVYDSYDADFYDGANAAVQIVGLQKFTEERLIKLAKVVRDSVTK</sequence>
<dbReference type="OrthoDB" id="6428749at2759"/>
<dbReference type="PANTHER" id="PTHR46072">
    <property type="entry name" value="AMIDASE-RELATED-RELATED"/>
    <property type="match status" value="1"/>
</dbReference>
<comment type="similarity">
    <text evidence="1">Belongs to the amidase family.</text>
</comment>
<dbReference type="SUPFAM" id="SSF75304">
    <property type="entry name" value="Amidase signature (AS) enzymes"/>
    <property type="match status" value="1"/>
</dbReference>
<dbReference type="EMBL" id="KV454216">
    <property type="protein sequence ID" value="ODQ56695.1"/>
    <property type="molecule type" value="Genomic_DNA"/>
</dbReference>
<evidence type="ECO:0000259" key="5">
    <source>
        <dbReference type="Pfam" id="PF01425"/>
    </source>
</evidence>
<dbReference type="PANTHER" id="PTHR46072:SF11">
    <property type="entry name" value="AMIDASE-RELATED"/>
    <property type="match status" value="1"/>
</dbReference>
<organism evidence="6 7">
    <name type="scientific">Wickerhamomyces anomalus (strain ATCC 58044 / CBS 1984 / NCYC 433 / NRRL Y-366-8)</name>
    <name type="common">Yeast</name>
    <name type="synonym">Hansenula anomala</name>
    <dbReference type="NCBI Taxonomy" id="683960"/>
    <lineage>
        <taxon>Eukaryota</taxon>
        <taxon>Fungi</taxon>
        <taxon>Dikarya</taxon>
        <taxon>Ascomycota</taxon>
        <taxon>Saccharomycotina</taxon>
        <taxon>Saccharomycetes</taxon>
        <taxon>Phaffomycetales</taxon>
        <taxon>Wickerhamomycetaceae</taxon>
        <taxon>Wickerhamomyces</taxon>
    </lineage>
</organism>
<evidence type="ECO:0000256" key="3">
    <source>
        <dbReference type="PIRSR" id="PIRSR001221-1"/>
    </source>
</evidence>
<feature type="binding site" evidence="4">
    <location>
        <position position="181"/>
    </location>
    <ligand>
        <name>substrate</name>
    </ligand>
</feature>
<feature type="active site" description="Charge relay system" evidence="3">
    <location>
        <position position="129"/>
    </location>
</feature>
<evidence type="ECO:0000313" key="6">
    <source>
        <dbReference type="EMBL" id="ODQ56695.1"/>
    </source>
</evidence>
<evidence type="ECO:0000256" key="4">
    <source>
        <dbReference type="PIRSR" id="PIRSR001221-2"/>
    </source>
</evidence>
<feature type="active site" description="Acyl-ester intermediate" evidence="3">
    <location>
        <position position="231"/>
    </location>
</feature>
<evidence type="ECO:0000313" key="7">
    <source>
        <dbReference type="Proteomes" id="UP000094112"/>
    </source>
</evidence>
<dbReference type="GeneID" id="30199755"/>
<reference evidence="6 7" key="1">
    <citation type="journal article" date="2016" name="Proc. Natl. Acad. Sci. U.S.A.">
        <title>Comparative genomics of biotechnologically important yeasts.</title>
        <authorList>
            <person name="Riley R."/>
            <person name="Haridas S."/>
            <person name="Wolfe K.H."/>
            <person name="Lopes M.R."/>
            <person name="Hittinger C.T."/>
            <person name="Goeker M."/>
            <person name="Salamov A.A."/>
            <person name="Wisecaver J.H."/>
            <person name="Long T.M."/>
            <person name="Calvey C.H."/>
            <person name="Aerts A.L."/>
            <person name="Barry K.W."/>
            <person name="Choi C."/>
            <person name="Clum A."/>
            <person name="Coughlan A.Y."/>
            <person name="Deshpande S."/>
            <person name="Douglass A.P."/>
            <person name="Hanson S.J."/>
            <person name="Klenk H.-P."/>
            <person name="LaButti K.M."/>
            <person name="Lapidus A."/>
            <person name="Lindquist E.A."/>
            <person name="Lipzen A.M."/>
            <person name="Meier-Kolthoff J.P."/>
            <person name="Ohm R.A."/>
            <person name="Otillar R.P."/>
            <person name="Pangilinan J.L."/>
            <person name="Peng Y."/>
            <person name="Rokas A."/>
            <person name="Rosa C.A."/>
            <person name="Scheuner C."/>
            <person name="Sibirny A.A."/>
            <person name="Slot J.C."/>
            <person name="Stielow J.B."/>
            <person name="Sun H."/>
            <person name="Kurtzman C.P."/>
            <person name="Blackwell M."/>
            <person name="Grigoriev I.V."/>
            <person name="Jeffries T.W."/>
        </authorList>
    </citation>
    <scope>NUCLEOTIDE SEQUENCE [LARGE SCALE GENOMIC DNA]</scope>
    <source>
        <strain evidence="7">ATCC 58044 / CBS 1984 / NCYC 433 / NRRL Y-366-8</strain>
    </source>
</reference>
<dbReference type="Proteomes" id="UP000094112">
    <property type="component" value="Unassembled WGS sequence"/>
</dbReference>
<dbReference type="AlphaFoldDB" id="A0A1E3NU35"/>
<dbReference type="RefSeq" id="XP_019035902.1">
    <property type="nucleotide sequence ID" value="XM_019182509.1"/>
</dbReference>
<evidence type="ECO:0000256" key="2">
    <source>
        <dbReference type="ARBA" id="ARBA00022801"/>
    </source>
</evidence>
<protein>
    <recommendedName>
        <fullName evidence="5">Amidase domain-containing protein</fullName>
    </recommendedName>
</protein>
<dbReference type="Gene3D" id="3.90.1300.10">
    <property type="entry name" value="Amidase signature (AS) domain"/>
    <property type="match status" value="1"/>
</dbReference>
<dbReference type="PIRSF" id="PIRSF001221">
    <property type="entry name" value="Amidase_fungi"/>
    <property type="match status" value="1"/>
</dbReference>
<name>A0A1E3NU35_WICAA</name>
<feature type="binding site" evidence="4">
    <location>
        <begin position="228"/>
        <end position="231"/>
    </location>
    <ligand>
        <name>substrate</name>
    </ligand>
</feature>
<keyword evidence="7" id="KW-1185">Reference proteome</keyword>
<keyword evidence="2" id="KW-0378">Hydrolase</keyword>
<dbReference type="GO" id="GO:0016787">
    <property type="term" value="F:hydrolase activity"/>
    <property type="evidence" value="ECO:0007669"/>
    <property type="project" value="UniProtKB-KW"/>
</dbReference>